<dbReference type="PRINTS" id="PR00081">
    <property type="entry name" value="GDHRDH"/>
</dbReference>
<accession>A0A5N5QPD5</accession>
<organism evidence="2 3">
    <name type="scientific">Ceratobasidium theobromae</name>
    <dbReference type="NCBI Taxonomy" id="1582974"/>
    <lineage>
        <taxon>Eukaryota</taxon>
        <taxon>Fungi</taxon>
        <taxon>Dikarya</taxon>
        <taxon>Basidiomycota</taxon>
        <taxon>Agaricomycotina</taxon>
        <taxon>Agaricomycetes</taxon>
        <taxon>Cantharellales</taxon>
        <taxon>Ceratobasidiaceae</taxon>
        <taxon>Ceratobasidium</taxon>
    </lineage>
</organism>
<dbReference type="InterPro" id="IPR002347">
    <property type="entry name" value="SDR_fam"/>
</dbReference>
<dbReference type="OrthoDB" id="542013at2759"/>
<dbReference type="Gene3D" id="3.40.50.720">
    <property type="entry name" value="NAD(P)-binding Rossmann-like Domain"/>
    <property type="match status" value="1"/>
</dbReference>
<evidence type="ECO:0000313" key="2">
    <source>
        <dbReference type="EMBL" id="KAB5593499.1"/>
    </source>
</evidence>
<comment type="caution">
    <text evidence="2">The sequence shown here is derived from an EMBL/GenBank/DDBJ whole genome shotgun (WGS) entry which is preliminary data.</text>
</comment>
<keyword evidence="3" id="KW-1185">Reference proteome</keyword>
<protein>
    <submittedName>
        <fullName evidence="2">Retinol dehydrogenase 14</fullName>
    </submittedName>
</protein>
<evidence type="ECO:0000256" key="1">
    <source>
        <dbReference type="ARBA" id="ARBA00023002"/>
    </source>
</evidence>
<dbReference type="GO" id="GO:0016491">
    <property type="term" value="F:oxidoreductase activity"/>
    <property type="evidence" value="ECO:0007669"/>
    <property type="project" value="UniProtKB-KW"/>
</dbReference>
<reference evidence="2 3" key="1">
    <citation type="journal article" date="2019" name="Fungal Biol. Biotechnol.">
        <title>Draft genome sequence of fastidious pathogen Ceratobasidium theobromae, which causes vascular-streak dieback in Theobroma cacao.</title>
        <authorList>
            <person name="Ali S.S."/>
            <person name="Asman A."/>
            <person name="Shao J."/>
            <person name="Firmansyah A.P."/>
            <person name="Susilo A.W."/>
            <person name="Rosmana A."/>
            <person name="McMahon P."/>
            <person name="Junaid M."/>
            <person name="Guest D."/>
            <person name="Kheng T.Y."/>
            <person name="Meinhardt L.W."/>
            <person name="Bailey B.A."/>
        </authorList>
    </citation>
    <scope>NUCLEOTIDE SEQUENCE [LARGE SCALE GENOMIC DNA]</scope>
    <source>
        <strain evidence="2 3">CT2</strain>
    </source>
</reference>
<dbReference type="EMBL" id="SSOP01000036">
    <property type="protein sequence ID" value="KAB5593499.1"/>
    <property type="molecule type" value="Genomic_DNA"/>
</dbReference>
<dbReference type="InterPro" id="IPR036291">
    <property type="entry name" value="NAD(P)-bd_dom_sf"/>
</dbReference>
<keyword evidence="1" id="KW-0560">Oxidoreductase</keyword>
<dbReference type="PANTHER" id="PTHR43157:SF31">
    <property type="entry name" value="PHOSPHATIDYLINOSITOL-GLYCAN BIOSYNTHESIS CLASS F PROTEIN"/>
    <property type="match status" value="1"/>
</dbReference>
<sequence length="352" mass="38695">MPYDSNTHTPSVTSILAFLSAARTHLDQLFTPFRAKIKLPQGDLYDKLVIVTGANSGIGFETANALAGMGARVVLACRNEARAEEARKKIVKNTGNAKVEVEIMDCGSLASVRAFVERWGKREDQQIDILINNAGALTSTAALTEDGFELTYQSNHLSHVLLTHLLLDRDYFSPSARIISVSSSGLYSSDVLDEQSARGSDILAKSHNTVGAKFTLADMMQLYFRSKASQAVWTMVLQRRLAGKEKWKGITAHSCHPGTVKSEIWSQPAGAGSMPGVGADLFKRLANTFGVTAEEGAFTSIWLSVAPEPTSPELRGMFWDGTNWRWVQPWTLEVNRQERLWDLWCKDAGATL</sequence>
<dbReference type="AlphaFoldDB" id="A0A5N5QPD5"/>
<dbReference type="Proteomes" id="UP000383932">
    <property type="component" value="Unassembled WGS sequence"/>
</dbReference>
<dbReference type="SUPFAM" id="SSF51735">
    <property type="entry name" value="NAD(P)-binding Rossmann-fold domains"/>
    <property type="match status" value="1"/>
</dbReference>
<gene>
    <name evidence="2" type="ORF">CTheo_3047</name>
</gene>
<dbReference type="PANTHER" id="PTHR43157">
    <property type="entry name" value="PHOSPHATIDYLINOSITOL-GLYCAN BIOSYNTHESIS CLASS F PROTEIN-RELATED"/>
    <property type="match status" value="1"/>
</dbReference>
<proteinExistence type="predicted"/>
<dbReference type="Pfam" id="PF00106">
    <property type="entry name" value="adh_short"/>
    <property type="match status" value="1"/>
</dbReference>
<evidence type="ECO:0000313" key="3">
    <source>
        <dbReference type="Proteomes" id="UP000383932"/>
    </source>
</evidence>
<name>A0A5N5QPD5_9AGAM</name>